<evidence type="ECO:0000313" key="2">
    <source>
        <dbReference type="EMBL" id="MBP2111084.1"/>
    </source>
</evidence>
<dbReference type="SUPFAM" id="SSF55729">
    <property type="entry name" value="Acyl-CoA N-acyltransferases (Nat)"/>
    <property type="match status" value="1"/>
</dbReference>
<sequence>MEIKLIHKEEVWKLRHEVMWPEREPDYIKLADDDQGKHYGLYVGDRLVSVLSLFVNDTDAQFRKFATLELEQGQGYGSKLLKTVLAEAELAGVRRIFCNARTYKAGFYKKFGMQRTDEVFSKGGKDYVVMEKFFGPATDANGGA</sequence>
<dbReference type="EMBL" id="JAGGLV010000003">
    <property type="protein sequence ID" value="MBP2111084.1"/>
    <property type="molecule type" value="Genomic_DNA"/>
</dbReference>
<accession>A0ABS4NNT7</accession>
<feature type="domain" description="N-acetyltransferase" evidence="1">
    <location>
        <begin position="1"/>
        <end position="135"/>
    </location>
</feature>
<dbReference type="Proteomes" id="UP000773462">
    <property type="component" value="Unassembled WGS sequence"/>
</dbReference>
<protein>
    <submittedName>
        <fullName evidence="2">GNAT family N-acyltransferase</fullName>
    </submittedName>
</protein>
<dbReference type="InterPro" id="IPR000182">
    <property type="entry name" value="GNAT_dom"/>
</dbReference>
<comment type="caution">
    <text evidence="2">The sequence shown here is derived from an EMBL/GenBank/DDBJ whole genome shotgun (WGS) entry which is preliminary data.</text>
</comment>
<dbReference type="PROSITE" id="PS51186">
    <property type="entry name" value="GNAT"/>
    <property type="match status" value="1"/>
</dbReference>
<evidence type="ECO:0000259" key="1">
    <source>
        <dbReference type="PROSITE" id="PS51186"/>
    </source>
</evidence>
<proteinExistence type="predicted"/>
<gene>
    <name evidence="2" type="ORF">J2Z70_001225</name>
</gene>
<reference evidence="2 3" key="1">
    <citation type="submission" date="2021-03" db="EMBL/GenBank/DDBJ databases">
        <title>Genomic Encyclopedia of Type Strains, Phase IV (KMG-IV): sequencing the most valuable type-strain genomes for metagenomic binning, comparative biology and taxonomic classification.</title>
        <authorList>
            <person name="Goeker M."/>
        </authorList>
    </citation>
    <scope>NUCLEOTIDE SEQUENCE [LARGE SCALE GENOMIC DNA]</scope>
    <source>
        <strain evidence="2 3">DSM 101953</strain>
    </source>
</reference>
<dbReference type="InterPro" id="IPR016181">
    <property type="entry name" value="Acyl_CoA_acyltransferase"/>
</dbReference>
<dbReference type="Pfam" id="PF13673">
    <property type="entry name" value="Acetyltransf_10"/>
    <property type="match status" value="1"/>
</dbReference>
<keyword evidence="3" id="KW-1185">Reference proteome</keyword>
<evidence type="ECO:0000313" key="3">
    <source>
        <dbReference type="Proteomes" id="UP000773462"/>
    </source>
</evidence>
<dbReference type="Gene3D" id="3.40.630.30">
    <property type="match status" value="1"/>
</dbReference>
<dbReference type="CDD" id="cd04301">
    <property type="entry name" value="NAT_SF"/>
    <property type="match status" value="1"/>
</dbReference>
<dbReference type="RefSeq" id="WP_209870443.1">
    <property type="nucleotide sequence ID" value="NZ_JAGGLV010000003.1"/>
</dbReference>
<organism evidence="2 3">
    <name type="scientific">Paenibacillus silagei</name>
    <dbReference type="NCBI Taxonomy" id="1670801"/>
    <lineage>
        <taxon>Bacteria</taxon>
        <taxon>Bacillati</taxon>
        <taxon>Bacillota</taxon>
        <taxon>Bacilli</taxon>
        <taxon>Bacillales</taxon>
        <taxon>Paenibacillaceae</taxon>
        <taxon>Paenibacillus</taxon>
    </lineage>
</organism>
<name>A0ABS4NNT7_9BACL</name>